<accession>A0A2H0VHJ4</accession>
<evidence type="ECO:0000313" key="1">
    <source>
        <dbReference type="EMBL" id="PIR98553.1"/>
    </source>
</evidence>
<evidence type="ECO:0000313" key="2">
    <source>
        <dbReference type="Proteomes" id="UP000230776"/>
    </source>
</evidence>
<sequence length="499" mass="50347">MIRKLSIYASFLLAGLLVLIGVTYAFEAPDVNPGTGGGQLKIVGDTLLYGDTTPDDFSSATENYPPLFIERKSANSYGPIGVFNDAGAGQRFEIQTHGSYSTGGSSGAVILRANNNLLFSAGDPFPDLYISTAGNVGIGRANLDAGAKLDVAGKILLQDQIIFNANAATFTWDGSKFVLNKPTDIGGNLTLTSGVLAIQNGSVTSPGLIFSGDANTGIYHIGDDNLGLAVGGIKIIDVGVSTVGITGATTVSGNLAVDTSTLYVDASGNEVGIGTTSPSSKLDITVGGVGNSVEDTEALSLVNTSAAIANVTGDDGQQYSPALRWQGQGWKTAVTAASQSIEFKSFVRPIQGTAVPTGSLDFQASVNGGTYSDLLSITSGGNVGIGTTSPGYKLDVNGTLGVTGTLGTIYTSSTGNDLVFTRNAANYILASGASGALNLGAGGVNGALTIAADSGANVLNLKSGKVGIGQTSPAYTLDVTGTGRFTQPILVGTPTADGH</sequence>
<dbReference type="Proteomes" id="UP000230776">
    <property type="component" value="Unassembled WGS sequence"/>
</dbReference>
<reference evidence="2" key="1">
    <citation type="submission" date="2017-09" db="EMBL/GenBank/DDBJ databases">
        <title>Depth-based differentiation of microbial function through sediment-hosted aquifers and enrichment of novel symbionts in the deep terrestrial subsurface.</title>
        <authorList>
            <person name="Probst A.J."/>
            <person name="Ladd B."/>
            <person name="Jarett J.K."/>
            <person name="Geller-Mcgrath D.E."/>
            <person name="Sieber C.M.K."/>
            <person name="Emerson J.B."/>
            <person name="Anantharaman K."/>
            <person name="Thomas B.C."/>
            <person name="Malmstrom R."/>
            <person name="Stieglmeier M."/>
            <person name="Klingl A."/>
            <person name="Woyke T."/>
            <person name="Ryan C.M."/>
            <person name="Banfield J.F."/>
        </authorList>
    </citation>
    <scope>NUCLEOTIDE SEQUENCE [LARGE SCALE GENOMIC DNA]</scope>
</reference>
<organism evidence="1 2">
    <name type="scientific">Candidatus Colwellbacteria bacterium CG10_big_fil_rev_8_21_14_0_10_41_28</name>
    <dbReference type="NCBI Taxonomy" id="1974539"/>
    <lineage>
        <taxon>Bacteria</taxon>
        <taxon>Candidatus Colwelliibacteriota</taxon>
    </lineage>
</organism>
<gene>
    <name evidence="1" type="ORF">COT88_00800</name>
</gene>
<name>A0A2H0VHJ4_9BACT</name>
<comment type="caution">
    <text evidence="1">The sequence shown here is derived from an EMBL/GenBank/DDBJ whole genome shotgun (WGS) entry which is preliminary data.</text>
</comment>
<protein>
    <submittedName>
        <fullName evidence="1">Uncharacterized protein</fullName>
    </submittedName>
</protein>
<dbReference type="EMBL" id="PFAG01000011">
    <property type="protein sequence ID" value="PIR98553.1"/>
    <property type="molecule type" value="Genomic_DNA"/>
</dbReference>
<dbReference type="AlphaFoldDB" id="A0A2H0VHJ4"/>
<proteinExistence type="predicted"/>
<feature type="non-terminal residue" evidence="1">
    <location>
        <position position="499"/>
    </location>
</feature>